<reference evidence="3" key="2">
    <citation type="submission" date="2015-01" db="EMBL/GenBank/DDBJ databases">
        <title>Evolutionary Origins and Diversification of the Mycorrhizal Mutualists.</title>
        <authorList>
            <consortium name="DOE Joint Genome Institute"/>
            <consortium name="Mycorrhizal Genomics Consortium"/>
            <person name="Kohler A."/>
            <person name="Kuo A."/>
            <person name="Nagy L.G."/>
            <person name="Floudas D."/>
            <person name="Copeland A."/>
            <person name="Barry K.W."/>
            <person name="Cichocki N."/>
            <person name="Veneault-Fourrey C."/>
            <person name="LaButti K."/>
            <person name="Lindquist E.A."/>
            <person name="Lipzen A."/>
            <person name="Lundell T."/>
            <person name="Morin E."/>
            <person name="Murat C."/>
            <person name="Riley R."/>
            <person name="Ohm R."/>
            <person name="Sun H."/>
            <person name="Tunlid A."/>
            <person name="Henrissat B."/>
            <person name="Grigoriev I.V."/>
            <person name="Hibbett D.S."/>
            <person name="Martin F."/>
        </authorList>
    </citation>
    <scope>NUCLEOTIDE SEQUENCE [LARGE SCALE GENOMIC DNA]</scope>
    <source>
        <strain evidence="3">MUT 4182</strain>
    </source>
</reference>
<proteinExistence type="predicted"/>
<dbReference type="HOGENOM" id="CLU_1246151_0_0_1"/>
<accession>A0A0C3QG15</accession>
<sequence>MRGIPSVGPQISVSPVPLPSYPNLGPAQGPMQNPTGNTNNLVPRSTVVHSKATVHWDIHYRVFVSSVAARGISPQYWGRVSANNQGAIELPNNVRFFGSVPDRAISMELDQVRTPSESAPLESHKSTNRNTLLYCAVTGPFPQLAHHHPGTSLYQSYGSPVSAHTAQVDGAASRARPSFVPILGCLYPSLNFNLSAWGLLGYLDLDAYHKLGKASVGSAHKG</sequence>
<gene>
    <name evidence="2" type="ORF">M407DRAFT_224481</name>
</gene>
<evidence type="ECO:0000313" key="3">
    <source>
        <dbReference type="Proteomes" id="UP000054248"/>
    </source>
</evidence>
<protein>
    <submittedName>
        <fullName evidence="2">Uncharacterized protein</fullName>
    </submittedName>
</protein>
<evidence type="ECO:0000313" key="2">
    <source>
        <dbReference type="EMBL" id="KIO30485.1"/>
    </source>
</evidence>
<feature type="compositionally biased region" description="Polar residues" evidence="1">
    <location>
        <begin position="30"/>
        <end position="40"/>
    </location>
</feature>
<name>A0A0C3QG15_9AGAM</name>
<feature type="region of interest" description="Disordered" evidence="1">
    <location>
        <begin position="18"/>
        <end position="40"/>
    </location>
</feature>
<dbReference type="EMBL" id="KN822972">
    <property type="protein sequence ID" value="KIO30485.1"/>
    <property type="molecule type" value="Genomic_DNA"/>
</dbReference>
<reference evidence="2 3" key="1">
    <citation type="submission" date="2014-04" db="EMBL/GenBank/DDBJ databases">
        <authorList>
            <consortium name="DOE Joint Genome Institute"/>
            <person name="Kuo A."/>
            <person name="Girlanda M."/>
            <person name="Perotto S."/>
            <person name="Kohler A."/>
            <person name="Nagy L.G."/>
            <person name="Floudas D."/>
            <person name="Copeland A."/>
            <person name="Barry K.W."/>
            <person name="Cichocki N."/>
            <person name="Veneault-Fourrey C."/>
            <person name="LaButti K."/>
            <person name="Lindquist E.A."/>
            <person name="Lipzen A."/>
            <person name="Lundell T."/>
            <person name="Morin E."/>
            <person name="Murat C."/>
            <person name="Sun H."/>
            <person name="Tunlid A."/>
            <person name="Henrissat B."/>
            <person name="Grigoriev I.V."/>
            <person name="Hibbett D.S."/>
            <person name="Martin F."/>
            <person name="Nordberg H.P."/>
            <person name="Cantor M.N."/>
            <person name="Hua S.X."/>
        </authorList>
    </citation>
    <scope>NUCLEOTIDE SEQUENCE [LARGE SCALE GENOMIC DNA]</scope>
    <source>
        <strain evidence="2 3">MUT 4182</strain>
    </source>
</reference>
<dbReference type="Proteomes" id="UP000054248">
    <property type="component" value="Unassembled WGS sequence"/>
</dbReference>
<evidence type="ECO:0000256" key="1">
    <source>
        <dbReference type="SAM" id="MobiDB-lite"/>
    </source>
</evidence>
<dbReference type="AlphaFoldDB" id="A0A0C3QG15"/>
<keyword evidence="3" id="KW-1185">Reference proteome</keyword>
<organism evidence="2 3">
    <name type="scientific">Tulasnella calospora MUT 4182</name>
    <dbReference type="NCBI Taxonomy" id="1051891"/>
    <lineage>
        <taxon>Eukaryota</taxon>
        <taxon>Fungi</taxon>
        <taxon>Dikarya</taxon>
        <taxon>Basidiomycota</taxon>
        <taxon>Agaricomycotina</taxon>
        <taxon>Agaricomycetes</taxon>
        <taxon>Cantharellales</taxon>
        <taxon>Tulasnellaceae</taxon>
        <taxon>Tulasnella</taxon>
    </lineage>
</organism>